<organism evidence="11 12">
    <name type="scientific">Gordoniibacillus kamchatkensis</name>
    <dbReference type="NCBI Taxonomy" id="1590651"/>
    <lineage>
        <taxon>Bacteria</taxon>
        <taxon>Bacillati</taxon>
        <taxon>Bacillota</taxon>
        <taxon>Bacilli</taxon>
        <taxon>Bacillales</taxon>
        <taxon>Paenibacillaceae</taxon>
        <taxon>Gordoniibacillus</taxon>
    </lineage>
</organism>
<dbReference type="EMBL" id="JXAK01000045">
    <property type="protein sequence ID" value="KIL39035.1"/>
    <property type="molecule type" value="Genomic_DNA"/>
</dbReference>
<evidence type="ECO:0000256" key="9">
    <source>
        <dbReference type="RuleBase" id="RU363032"/>
    </source>
</evidence>
<dbReference type="InterPro" id="IPR000515">
    <property type="entry name" value="MetI-like"/>
</dbReference>
<dbReference type="RefSeq" id="WP_041049957.1">
    <property type="nucleotide sequence ID" value="NZ_JXAK01000045.1"/>
</dbReference>
<dbReference type="InterPro" id="IPR010065">
    <property type="entry name" value="AA_ABC_transptr_permease_3TM"/>
</dbReference>
<accession>A0ABR5ADK5</accession>
<evidence type="ECO:0000256" key="2">
    <source>
        <dbReference type="ARBA" id="ARBA00010072"/>
    </source>
</evidence>
<evidence type="ECO:0000256" key="3">
    <source>
        <dbReference type="ARBA" id="ARBA00022448"/>
    </source>
</evidence>
<evidence type="ECO:0000256" key="8">
    <source>
        <dbReference type="ARBA" id="ARBA00023136"/>
    </source>
</evidence>
<dbReference type="InterPro" id="IPR043429">
    <property type="entry name" value="ArtM/GltK/GlnP/TcyL/YhdX-like"/>
</dbReference>
<sequence>MDFGQISGDIPFLLNGILVTLEFTLLSAIAGFLWGIGLALIKISKFKPLAWFGIGYTSIFRGTPLLVQLYLVYFATPELTGYSIPALQAAVITFGLNSAAYISEVIRGGILAVDKGQREAAMSLGISKRGMMFDIVLPQALKHILPALVNESIALLKDSTLVSTIGVVDVLRRAQVIQSNTYLAFEPLILAAVIYYVIVMVLTTFARRLERRVRRSD</sequence>
<keyword evidence="5 9" id="KW-0812">Transmembrane</keyword>
<dbReference type="InterPro" id="IPR035906">
    <property type="entry name" value="MetI-like_sf"/>
</dbReference>
<name>A0ABR5ADK5_9BACL</name>
<keyword evidence="6" id="KW-0029">Amino-acid transport</keyword>
<dbReference type="NCBIfam" id="TIGR01726">
    <property type="entry name" value="HEQRo_perm_3TM"/>
    <property type="match status" value="1"/>
</dbReference>
<evidence type="ECO:0000313" key="12">
    <source>
        <dbReference type="Proteomes" id="UP000031967"/>
    </source>
</evidence>
<dbReference type="SUPFAM" id="SSF161098">
    <property type="entry name" value="MetI-like"/>
    <property type="match status" value="1"/>
</dbReference>
<evidence type="ECO:0000256" key="7">
    <source>
        <dbReference type="ARBA" id="ARBA00022989"/>
    </source>
</evidence>
<evidence type="ECO:0000313" key="11">
    <source>
        <dbReference type="EMBL" id="KIL39035.1"/>
    </source>
</evidence>
<keyword evidence="3 9" id="KW-0813">Transport</keyword>
<proteinExistence type="inferred from homology"/>
<dbReference type="PANTHER" id="PTHR30614">
    <property type="entry name" value="MEMBRANE COMPONENT OF AMINO ACID ABC TRANSPORTER"/>
    <property type="match status" value="1"/>
</dbReference>
<dbReference type="Pfam" id="PF00528">
    <property type="entry name" value="BPD_transp_1"/>
    <property type="match status" value="1"/>
</dbReference>
<gene>
    <name evidence="11" type="ORF">SD70_22695</name>
</gene>
<dbReference type="Proteomes" id="UP000031967">
    <property type="component" value="Unassembled WGS sequence"/>
</dbReference>
<dbReference type="Gene3D" id="1.10.3720.10">
    <property type="entry name" value="MetI-like"/>
    <property type="match status" value="1"/>
</dbReference>
<feature type="domain" description="ABC transmembrane type-1" evidence="10">
    <location>
        <begin position="17"/>
        <end position="206"/>
    </location>
</feature>
<dbReference type="PROSITE" id="PS50928">
    <property type="entry name" value="ABC_TM1"/>
    <property type="match status" value="1"/>
</dbReference>
<keyword evidence="12" id="KW-1185">Reference proteome</keyword>
<feature type="transmembrane region" description="Helical" evidence="9">
    <location>
        <begin position="49"/>
        <end position="73"/>
    </location>
</feature>
<comment type="subcellular location">
    <subcellularLocation>
        <location evidence="1 9">Cell membrane</location>
        <topology evidence="1 9">Multi-pass membrane protein</topology>
    </subcellularLocation>
</comment>
<evidence type="ECO:0000256" key="4">
    <source>
        <dbReference type="ARBA" id="ARBA00022475"/>
    </source>
</evidence>
<comment type="caution">
    <text evidence="11">The sequence shown here is derived from an EMBL/GenBank/DDBJ whole genome shotgun (WGS) entry which is preliminary data.</text>
</comment>
<evidence type="ECO:0000256" key="1">
    <source>
        <dbReference type="ARBA" id="ARBA00004651"/>
    </source>
</evidence>
<protein>
    <submittedName>
        <fullName evidence="11">Arginine ABC transporter permease</fullName>
    </submittedName>
</protein>
<comment type="similarity">
    <text evidence="2">Belongs to the binding-protein-dependent transport system permease family. HisMQ subfamily.</text>
</comment>
<feature type="transmembrane region" description="Helical" evidence="9">
    <location>
        <begin position="12"/>
        <end position="37"/>
    </location>
</feature>
<evidence type="ECO:0000256" key="5">
    <source>
        <dbReference type="ARBA" id="ARBA00022692"/>
    </source>
</evidence>
<keyword evidence="7 9" id="KW-1133">Transmembrane helix</keyword>
<evidence type="ECO:0000259" key="10">
    <source>
        <dbReference type="PROSITE" id="PS50928"/>
    </source>
</evidence>
<feature type="transmembrane region" description="Helical" evidence="9">
    <location>
        <begin position="188"/>
        <end position="206"/>
    </location>
</feature>
<dbReference type="PANTHER" id="PTHR30614:SF20">
    <property type="entry name" value="GLUTAMINE TRANSPORT SYSTEM PERMEASE PROTEIN GLNP"/>
    <property type="match status" value="1"/>
</dbReference>
<evidence type="ECO:0000256" key="6">
    <source>
        <dbReference type="ARBA" id="ARBA00022970"/>
    </source>
</evidence>
<keyword evidence="8 9" id="KW-0472">Membrane</keyword>
<keyword evidence="4" id="KW-1003">Cell membrane</keyword>
<dbReference type="CDD" id="cd06261">
    <property type="entry name" value="TM_PBP2"/>
    <property type="match status" value="1"/>
</dbReference>
<reference evidence="11 12" key="1">
    <citation type="submission" date="2014-12" db="EMBL/GenBank/DDBJ databases">
        <title>Draft genome sequence of Paenibacillus kamchatkensis strain B-2647.</title>
        <authorList>
            <person name="Karlyshev A.V."/>
            <person name="Kudryashova E.B."/>
        </authorList>
    </citation>
    <scope>NUCLEOTIDE SEQUENCE [LARGE SCALE GENOMIC DNA]</scope>
    <source>
        <strain evidence="11 12">VKM B-2647</strain>
    </source>
</reference>